<sequence length="62" mass="6804">MISKEESEARARAAREAIHSTELEGGYVTEAFRADVQDYIDGKIDAAGLATRTRARYGADRS</sequence>
<evidence type="ECO:0000313" key="2">
    <source>
        <dbReference type="EMBL" id="MEK0305980.1"/>
    </source>
</evidence>
<keyword evidence="3" id="KW-1185">Reference proteome</keyword>
<dbReference type="RefSeq" id="WP_340468527.1">
    <property type="nucleotide sequence ID" value="NZ_JBANBB010000001.1"/>
</dbReference>
<dbReference type="Gene3D" id="1.10.8.1050">
    <property type="entry name" value="Antitoxin VbhA-like"/>
    <property type="match status" value="1"/>
</dbReference>
<evidence type="ECO:0000259" key="1">
    <source>
        <dbReference type="Pfam" id="PF18495"/>
    </source>
</evidence>
<proteinExistence type="predicted"/>
<comment type="caution">
    <text evidence="2">The sequence shown here is derived from an EMBL/GenBank/DDBJ whole genome shotgun (WGS) entry which is preliminary data.</text>
</comment>
<dbReference type="InterPro" id="IPR041535">
    <property type="entry name" value="VbhA"/>
</dbReference>
<reference evidence="2 3" key="1">
    <citation type="submission" date="2024-02" db="EMBL/GenBank/DDBJ databases">
        <title>Bifidobacterium honeyensis sp. nov., isolated from the comb honey.</title>
        <authorList>
            <person name="Liu W."/>
            <person name="Li Y."/>
        </authorList>
    </citation>
    <scope>NUCLEOTIDE SEQUENCE [LARGE SCALE GENOMIC DNA]</scope>
    <source>
        <strain evidence="2 3">IMAU50988</strain>
    </source>
</reference>
<organism evidence="2 3">
    <name type="scientific">Bifidobacterium favimelis</name>
    <dbReference type="NCBI Taxonomy" id="3122979"/>
    <lineage>
        <taxon>Bacteria</taxon>
        <taxon>Bacillati</taxon>
        <taxon>Actinomycetota</taxon>
        <taxon>Actinomycetes</taxon>
        <taxon>Bifidobacteriales</taxon>
        <taxon>Bifidobacteriaceae</taxon>
        <taxon>Bifidobacterium</taxon>
    </lineage>
</organism>
<accession>A0ABU8ZL58</accession>
<feature type="domain" description="Antitoxin VbhA" evidence="1">
    <location>
        <begin position="10"/>
        <end position="56"/>
    </location>
</feature>
<evidence type="ECO:0000313" key="3">
    <source>
        <dbReference type="Proteomes" id="UP001373159"/>
    </source>
</evidence>
<name>A0ABU8ZL58_9BIFI</name>
<gene>
    <name evidence="2" type="ORF">V8P97_00585</name>
</gene>
<dbReference type="CDD" id="cd11586">
    <property type="entry name" value="VbhA_like"/>
    <property type="match status" value="1"/>
</dbReference>
<dbReference type="InterPro" id="IPR033788">
    <property type="entry name" value="VbhA-like"/>
</dbReference>
<dbReference type="Pfam" id="PF18495">
    <property type="entry name" value="VbhA"/>
    <property type="match status" value="1"/>
</dbReference>
<dbReference type="InterPro" id="IPR043038">
    <property type="entry name" value="VbhA_sf"/>
</dbReference>
<dbReference type="EMBL" id="JBANBB010000001">
    <property type="protein sequence ID" value="MEK0305980.1"/>
    <property type="molecule type" value="Genomic_DNA"/>
</dbReference>
<protein>
    <recommendedName>
        <fullName evidence="1">Antitoxin VbhA domain-containing protein</fullName>
    </recommendedName>
</protein>
<dbReference type="Proteomes" id="UP001373159">
    <property type="component" value="Unassembled WGS sequence"/>
</dbReference>